<dbReference type="GO" id="GO:0004252">
    <property type="term" value="F:serine-type endopeptidase activity"/>
    <property type="evidence" value="ECO:0007669"/>
    <property type="project" value="InterPro"/>
</dbReference>
<keyword evidence="4" id="KW-1015">Disulfide bond</keyword>
<evidence type="ECO:0000256" key="1">
    <source>
        <dbReference type="ARBA" id="ARBA00022670"/>
    </source>
</evidence>
<evidence type="ECO:0000256" key="2">
    <source>
        <dbReference type="ARBA" id="ARBA00022801"/>
    </source>
</evidence>
<dbReference type="EnsemblMetazoa" id="AFAF006661-RA">
    <property type="protein sequence ID" value="AFAF006661-PA"/>
    <property type="gene ID" value="AFAF006661"/>
</dbReference>
<evidence type="ECO:0000256" key="4">
    <source>
        <dbReference type="ARBA" id="ARBA00023157"/>
    </source>
</evidence>
<protein>
    <recommendedName>
        <fullName evidence="7">Peptidase S1 domain-containing protein</fullName>
    </recommendedName>
</protein>
<dbReference type="STRING" id="69004.A0A182QB53"/>
<evidence type="ECO:0000256" key="6">
    <source>
        <dbReference type="SAM" id="SignalP"/>
    </source>
</evidence>
<dbReference type="InterPro" id="IPR001254">
    <property type="entry name" value="Trypsin_dom"/>
</dbReference>
<feature type="signal peptide" evidence="6">
    <location>
        <begin position="1"/>
        <end position="18"/>
    </location>
</feature>
<dbReference type="Gene3D" id="2.40.10.10">
    <property type="entry name" value="Trypsin-like serine proteases"/>
    <property type="match status" value="1"/>
</dbReference>
<reference evidence="9" key="1">
    <citation type="submission" date="2014-01" db="EMBL/GenBank/DDBJ databases">
        <title>The Genome Sequence of Anopheles farauti FAR1 (V2).</title>
        <authorList>
            <consortium name="The Broad Institute Genomics Platform"/>
            <person name="Neafsey D.E."/>
            <person name="Besansky N."/>
            <person name="Howell P."/>
            <person name="Walton C."/>
            <person name="Young S.K."/>
            <person name="Zeng Q."/>
            <person name="Gargeya S."/>
            <person name="Fitzgerald M."/>
            <person name="Haas B."/>
            <person name="Abouelleil A."/>
            <person name="Allen A.W."/>
            <person name="Alvarado L."/>
            <person name="Arachchi H.M."/>
            <person name="Berlin A.M."/>
            <person name="Chapman S.B."/>
            <person name="Gainer-Dewar J."/>
            <person name="Goldberg J."/>
            <person name="Griggs A."/>
            <person name="Gujja S."/>
            <person name="Hansen M."/>
            <person name="Howarth C."/>
            <person name="Imamovic A."/>
            <person name="Ireland A."/>
            <person name="Larimer J."/>
            <person name="McCowan C."/>
            <person name="Murphy C."/>
            <person name="Pearson M."/>
            <person name="Poon T.W."/>
            <person name="Priest M."/>
            <person name="Roberts A."/>
            <person name="Saif S."/>
            <person name="Shea T."/>
            <person name="Sisk P."/>
            <person name="Sykes S."/>
            <person name="Wortman J."/>
            <person name="Nusbaum C."/>
            <person name="Birren B."/>
        </authorList>
    </citation>
    <scope>NUCLEOTIDE SEQUENCE [LARGE SCALE GENOMIC DNA]</scope>
    <source>
        <strain evidence="9">FAR1</strain>
    </source>
</reference>
<reference evidence="8" key="2">
    <citation type="submission" date="2020-05" db="UniProtKB">
        <authorList>
            <consortium name="EnsemblMetazoa"/>
        </authorList>
    </citation>
    <scope>IDENTIFICATION</scope>
    <source>
        <strain evidence="8">FAR1</strain>
    </source>
</reference>
<dbReference type="SUPFAM" id="SSF50494">
    <property type="entry name" value="Trypsin-like serine proteases"/>
    <property type="match status" value="1"/>
</dbReference>
<dbReference type="InterPro" id="IPR018114">
    <property type="entry name" value="TRYPSIN_HIS"/>
</dbReference>
<keyword evidence="1" id="KW-0645">Protease</keyword>
<dbReference type="Pfam" id="PF00089">
    <property type="entry name" value="Trypsin"/>
    <property type="match status" value="1"/>
</dbReference>
<dbReference type="EMBL" id="AXCN02000954">
    <property type="status" value="NOT_ANNOTATED_CDS"/>
    <property type="molecule type" value="Genomic_DNA"/>
</dbReference>
<proteinExistence type="inferred from homology"/>
<dbReference type="InterPro" id="IPR009003">
    <property type="entry name" value="Peptidase_S1_PA"/>
</dbReference>
<dbReference type="VEuPathDB" id="VectorBase:AFAF006661"/>
<dbReference type="PRINTS" id="PR00722">
    <property type="entry name" value="CHYMOTRYPSIN"/>
</dbReference>
<evidence type="ECO:0000256" key="3">
    <source>
        <dbReference type="ARBA" id="ARBA00022825"/>
    </source>
</evidence>
<dbReference type="PROSITE" id="PS50240">
    <property type="entry name" value="TRYPSIN_DOM"/>
    <property type="match status" value="1"/>
</dbReference>
<dbReference type="Proteomes" id="UP000075886">
    <property type="component" value="Unassembled WGS sequence"/>
</dbReference>
<dbReference type="PROSITE" id="PS00134">
    <property type="entry name" value="TRYPSIN_HIS"/>
    <property type="match status" value="1"/>
</dbReference>
<dbReference type="InterPro" id="IPR001314">
    <property type="entry name" value="Peptidase_S1A"/>
</dbReference>
<name>A0A182QB53_9DIPT</name>
<organism evidence="8 9">
    <name type="scientific">Anopheles farauti</name>
    <dbReference type="NCBI Taxonomy" id="69004"/>
    <lineage>
        <taxon>Eukaryota</taxon>
        <taxon>Metazoa</taxon>
        <taxon>Ecdysozoa</taxon>
        <taxon>Arthropoda</taxon>
        <taxon>Hexapoda</taxon>
        <taxon>Insecta</taxon>
        <taxon>Pterygota</taxon>
        <taxon>Neoptera</taxon>
        <taxon>Endopterygota</taxon>
        <taxon>Diptera</taxon>
        <taxon>Nematocera</taxon>
        <taxon>Culicoidea</taxon>
        <taxon>Culicidae</taxon>
        <taxon>Anophelinae</taxon>
        <taxon>Anopheles</taxon>
    </lineage>
</organism>
<dbReference type="SMART" id="SM00020">
    <property type="entry name" value="Tryp_SPc"/>
    <property type="match status" value="1"/>
</dbReference>
<feature type="chain" id="PRO_5008132612" description="Peptidase S1 domain-containing protein" evidence="6">
    <location>
        <begin position="19"/>
        <end position="242"/>
    </location>
</feature>
<dbReference type="PANTHER" id="PTHR24276">
    <property type="entry name" value="POLYSERASE-RELATED"/>
    <property type="match status" value="1"/>
</dbReference>
<dbReference type="CDD" id="cd00190">
    <property type="entry name" value="Tryp_SPc"/>
    <property type="match status" value="1"/>
</dbReference>
<feature type="domain" description="Peptidase S1" evidence="7">
    <location>
        <begin position="25"/>
        <end position="242"/>
    </location>
</feature>
<accession>A0A182QB53</accession>
<keyword evidence="9" id="KW-1185">Reference proteome</keyword>
<dbReference type="PANTHER" id="PTHR24276:SF91">
    <property type="entry name" value="AT26814P-RELATED"/>
    <property type="match status" value="1"/>
</dbReference>
<evidence type="ECO:0000313" key="9">
    <source>
        <dbReference type="Proteomes" id="UP000075886"/>
    </source>
</evidence>
<dbReference type="FunFam" id="2.40.10.10:FF:000068">
    <property type="entry name" value="transmembrane protease serine 2"/>
    <property type="match status" value="1"/>
</dbReference>
<dbReference type="InterPro" id="IPR050430">
    <property type="entry name" value="Peptidase_S1"/>
</dbReference>
<keyword evidence="6" id="KW-0732">Signal</keyword>
<comment type="similarity">
    <text evidence="5">Belongs to the peptidase S1 family. CLIP subfamily.</text>
</comment>
<sequence>MVHCAVVVALVLVGSVLSVPIGNRIVGGQLADDTQMPYQIALFYNGRFRCGGSIIGVRHVLTAAHCLQDGDTVLDPALFDVHVGSADLNAGGQRYQVRGVYPHEKYGNFQNDIGLLEMKKPFHFDKYVQPIELIDEELPIGTEVVISGYGREGMNMPASTVLLYTTMFVVESELCTELGDGLVCIYKEGNFGACNGDSGGPAVHEGKLVGVANFVVDTCGGSHPDGYAKVSFYRDWIHQHIN</sequence>
<dbReference type="AlphaFoldDB" id="A0A182QB53"/>
<keyword evidence="3" id="KW-0720">Serine protease</keyword>
<dbReference type="InterPro" id="IPR043504">
    <property type="entry name" value="Peptidase_S1_PA_chymotrypsin"/>
</dbReference>
<keyword evidence="2" id="KW-0378">Hydrolase</keyword>
<evidence type="ECO:0000313" key="8">
    <source>
        <dbReference type="EnsemblMetazoa" id="AFAF006661-PA"/>
    </source>
</evidence>
<evidence type="ECO:0000259" key="7">
    <source>
        <dbReference type="PROSITE" id="PS50240"/>
    </source>
</evidence>
<evidence type="ECO:0000256" key="5">
    <source>
        <dbReference type="ARBA" id="ARBA00024195"/>
    </source>
</evidence>
<dbReference type="GO" id="GO:0006508">
    <property type="term" value="P:proteolysis"/>
    <property type="evidence" value="ECO:0007669"/>
    <property type="project" value="UniProtKB-KW"/>
</dbReference>